<name>A0A377JMC2_9HELI</name>
<dbReference type="PANTHER" id="PTHR11839">
    <property type="entry name" value="UDP/ADP-SUGAR PYROPHOSPHATASE"/>
    <property type="match status" value="1"/>
</dbReference>
<proteinExistence type="inferred from homology"/>
<evidence type="ECO:0000313" key="5">
    <source>
        <dbReference type="EMBL" id="STP08898.1"/>
    </source>
</evidence>
<dbReference type="GO" id="GO:0019693">
    <property type="term" value="P:ribose phosphate metabolic process"/>
    <property type="evidence" value="ECO:0007669"/>
    <property type="project" value="TreeGrafter"/>
</dbReference>
<evidence type="ECO:0000256" key="1">
    <source>
        <dbReference type="ARBA" id="ARBA00001936"/>
    </source>
</evidence>
<dbReference type="PRINTS" id="PR00502">
    <property type="entry name" value="NUDIXFAMILY"/>
</dbReference>
<dbReference type="RefSeq" id="WP_115025702.1">
    <property type="nucleotide sequence ID" value="NZ_AP025196.1"/>
</dbReference>
<dbReference type="GO" id="GO:0006753">
    <property type="term" value="P:nucleoside phosphate metabolic process"/>
    <property type="evidence" value="ECO:0007669"/>
    <property type="project" value="TreeGrafter"/>
</dbReference>
<feature type="domain" description="Nudix hydrolase" evidence="4">
    <location>
        <begin position="13"/>
        <end position="156"/>
    </location>
</feature>
<dbReference type="AlphaFoldDB" id="A0A377JMC2"/>
<reference evidence="5 6" key="1">
    <citation type="submission" date="2018-06" db="EMBL/GenBank/DDBJ databases">
        <authorList>
            <consortium name="Pathogen Informatics"/>
            <person name="Doyle S."/>
        </authorList>
    </citation>
    <scope>NUCLEOTIDE SEQUENCE [LARGE SCALE GENOMIC DNA]</scope>
    <source>
        <strain evidence="5 6">NCTC12221</strain>
    </source>
</reference>
<dbReference type="SUPFAM" id="SSF55811">
    <property type="entry name" value="Nudix"/>
    <property type="match status" value="1"/>
</dbReference>
<dbReference type="InterPro" id="IPR015797">
    <property type="entry name" value="NUDIX_hydrolase-like_dom_sf"/>
</dbReference>
<accession>A0A377JMC2</accession>
<dbReference type="InterPro" id="IPR000086">
    <property type="entry name" value="NUDIX_hydrolase_dom"/>
</dbReference>
<comment type="similarity">
    <text evidence="3">Belongs to the Nudix hydrolase family.</text>
</comment>
<dbReference type="PROSITE" id="PS00893">
    <property type="entry name" value="NUDIX_BOX"/>
    <property type="match status" value="1"/>
</dbReference>
<dbReference type="Gene3D" id="3.90.79.10">
    <property type="entry name" value="Nucleoside Triphosphate Pyrophosphohydrolase"/>
    <property type="match status" value="1"/>
</dbReference>
<comment type="cofactor">
    <cofactor evidence="1">
        <name>Mn(2+)</name>
        <dbReference type="ChEBI" id="CHEBI:29035"/>
    </cofactor>
</comment>
<dbReference type="Proteomes" id="UP000255335">
    <property type="component" value="Unassembled WGS sequence"/>
</dbReference>
<protein>
    <submittedName>
        <fullName evidence="5">Dinucleoside polyphosphate hydrolase</fullName>
        <ecNumber evidence="5">3.6.1.-</ecNumber>
    </submittedName>
</protein>
<dbReference type="InterPro" id="IPR020476">
    <property type="entry name" value="Nudix_hydrolase"/>
</dbReference>
<evidence type="ECO:0000256" key="3">
    <source>
        <dbReference type="RuleBase" id="RU003476"/>
    </source>
</evidence>
<dbReference type="InterPro" id="IPR020084">
    <property type="entry name" value="NUDIX_hydrolase_CS"/>
</dbReference>
<dbReference type="NCBIfam" id="NF001938">
    <property type="entry name" value="PRK00714.1-5"/>
    <property type="match status" value="1"/>
</dbReference>
<organism evidence="5 6">
    <name type="scientific">Helicobacter cinaedi</name>
    <dbReference type="NCBI Taxonomy" id="213"/>
    <lineage>
        <taxon>Bacteria</taxon>
        <taxon>Pseudomonadati</taxon>
        <taxon>Campylobacterota</taxon>
        <taxon>Epsilonproteobacteria</taxon>
        <taxon>Campylobacterales</taxon>
        <taxon>Helicobacteraceae</taxon>
        <taxon>Helicobacter</taxon>
    </lineage>
</organism>
<sequence>MDSNTTQGNEAKKYRPNVAAVLLSSVYPRECRFFIAQRCDIKGAWQFPQGGIDEGESPREALFRELREEIGTDEVEVLSECPHWIQYDFPKTMAKKMYVGFAGQIQKYFLVRLKNDNAINIQTEHPEFDKYEFVTQKGLFERVTHFKKEVYKQVLGHFKKEGYL</sequence>
<gene>
    <name evidence="5" type="primary">rppH</name>
    <name evidence="5" type="ORF">NCTC12221_00321</name>
</gene>
<evidence type="ECO:0000256" key="2">
    <source>
        <dbReference type="ARBA" id="ARBA00022801"/>
    </source>
</evidence>
<evidence type="ECO:0000259" key="4">
    <source>
        <dbReference type="PROSITE" id="PS51462"/>
    </source>
</evidence>
<evidence type="ECO:0000313" key="6">
    <source>
        <dbReference type="Proteomes" id="UP000255335"/>
    </source>
</evidence>
<dbReference type="EMBL" id="UGHZ01000001">
    <property type="protein sequence ID" value="STP08898.1"/>
    <property type="molecule type" value="Genomic_DNA"/>
</dbReference>
<dbReference type="CDD" id="cd03671">
    <property type="entry name" value="NUDIX_Ap4A_hydrolase_plant_like"/>
    <property type="match status" value="1"/>
</dbReference>
<dbReference type="GO" id="GO:0034432">
    <property type="term" value="F:bis(5'-adenosyl)-pentaphosphatase activity"/>
    <property type="evidence" value="ECO:0007669"/>
    <property type="project" value="TreeGrafter"/>
</dbReference>
<keyword evidence="2 3" id="KW-0378">Hydrolase</keyword>
<dbReference type="NCBIfam" id="NF001936">
    <property type="entry name" value="PRK00714.1-3"/>
    <property type="match status" value="1"/>
</dbReference>
<dbReference type="PANTHER" id="PTHR11839:SF22">
    <property type="entry name" value="NUDIX HYDROLASE 26, CHLOROPLASTIC"/>
    <property type="match status" value="1"/>
</dbReference>
<dbReference type="PROSITE" id="PS51462">
    <property type="entry name" value="NUDIX"/>
    <property type="match status" value="1"/>
</dbReference>
<dbReference type="EC" id="3.6.1.-" evidence="5"/>
<dbReference type="GO" id="GO:0008893">
    <property type="term" value="F:guanosine-3',5'-bis(diphosphate) 3'-diphosphatase activity"/>
    <property type="evidence" value="ECO:0007669"/>
    <property type="project" value="TreeGrafter"/>
</dbReference>
<dbReference type="InterPro" id="IPR022927">
    <property type="entry name" value="RppH"/>
</dbReference>
<dbReference type="Pfam" id="PF00293">
    <property type="entry name" value="NUDIX"/>
    <property type="match status" value="1"/>
</dbReference>